<keyword evidence="2" id="KW-1185">Reference proteome</keyword>
<sequence>MTSPSSLILATLFVALPILAFAQDDFPQKPNITGKGFVIVCCAQTPHPDVCYSTLGKRFNATRDDYGCIARMAMRLTLKDAQTLSDKLTALSGSASGPAKAAIDGCVKDVAVVMSKLSGTVEKLVQARGWTGTPLENMVHEIDSWITEATASEQACADRLKGLSVSQEVVDGIDAVSVGTANAMGLVYYYDAMVASSSSPQDGFDYAEPAPIGPDQ</sequence>
<proteinExistence type="predicted"/>
<accession>A0ACB9R2U8</accession>
<dbReference type="Proteomes" id="UP001057402">
    <property type="component" value="Chromosome 4"/>
</dbReference>
<dbReference type="EMBL" id="CM042883">
    <property type="protein sequence ID" value="KAI4373209.1"/>
    <property type="molecule type" value="Genomic_DNA"/>
</dbReference>
<evidence type="ECO:0000313" key="2">
    <source>
        <dbReference type="Proteomes" id="UP001057402"/>
    </source>
</evidence>
<reference evidence="2" key="1">
    <citation type="journal article" date="2023" name="Front. Plant Sci.">
        <title>Chromosomal-level genome assembly of Melastoma candidum provides insights into trichome evolution.</title>
        <authorList>
            <person name="Zhong Y."/>
            <person name="Wu W."/>
            <person name="Sun C."/>
            <person name="Zou P."/>
            <person name="Liu Y."/>
            <person name="Dai S."/>
            <person name="Zhou R."/>
        </authorList>
    </citation>
    <scope>NUCLEOTIDE SEQUENCE [LARGE SCALE GENOMIC DNA]</scope>
</reference>
<protein>
    <submittedName>
        <fullName evidence="1">Uncharacterized protein</fullName>
    </submittedName>
</protein>
<name>A0ACB9R2U8_9MYRT</name>
<gene>
    <name evidence="1" type="ORF">MLD38_011362</name>
</gene>
<organism evidence="1 2">
    <name type="scientific">Melastoma candidum</name>
    <dbReference type="NCBI Taxonomy" id="119954"/>
    <lineage>
        <taxon>Eukaryota</taxon>
        <taxon>Viridiplantae</taxon>
        <taxon>Streptophyta</taxon>
        <taxon>Embryophyta</taxon>
        <taxon>Tracheophyta</taxon>
        <taxon>Spermatophyta</taxon>
        <taxon>Magnoliopsida</taxon>
        <taxon>eudicotyledons</taxon>
        <taxon>Gunneridae</taxon>
        <taxon>Pentapetalae</taxon>
        <taxon>rosids</taxon>
        <taxon>malvids</taxon>
        <taxon>Myrtales</taxon>
        <taxon>Melastomataceae</taxon>
        <taxon>Melastomatoideae</taxon>
        <taxon>Melastomateae</taxon>
        <taxon>Melastoma</taxon>
    </lineage>
</organism>
<comment type="caution">
    <text evidence="1">The sequence shown here is derived from an EMBL/GenBank/DDBJ whole genome shotgun (WGS) entry which is preliminary data.</text>
</comment>
<evidence type="ECO:0000313" key="1">
    <source>
        <dbReference type="EMBL" id="KAI4373209.1"/>
    </source>
</evidence>